<dbReference type="Proteomes" id="UP000663854">
    <property type="component" value="Unassembled WGS sequence"/>
</dbReference>
<protein>
    <submittedName>
        <fullName evidence="1">Uncharacterized protein</fullName>
    </submittedName>
</protein>
<keyword evidence="4" id="KW-1185">Reference proteome</keyword>
<evidence type="ECO:0000313" key="4">
    <source>
        <dbReference type="Proteomes" id="UP000663870"/>
    </source>
</evidence>
<dbReference type="AlphaFoldDB" id="A0A813YJC2"/>
<evidence type="ECO:0000313" key="3">
    <source>
        <dbReference type="Proteomes" id="UP000663854"/>
    </source>
</evidence>
<name>A0A813YJC2_9BILA</name>
<evidence type="ECO:0000313" key="1">
    <source>
        <dbReference type="EMBL" id="CAF0885014.1"/>
    </source>
</evidence>
<gene>
    <name evidence="2" type="ORF">JXQ802_LOCUS35395</name>
    <name evidence="1" type="ORF">PYM288_LOCUS8737</name>
</gene>
<organism evidence="1 3">
    <name type="scientific">Rotaria sordida</name>
    <dbReference type="NCBI Taxonomy" id="392033"/>
    <lineage>
        <taxon>Eukaryota</taxon>
        <taxon>Metazoa</taxon>
        <taxon>Spiralia</taxon>
        <taxon>Gnathifera</taxon>
        <taxon>Rotifera</taxon>
        <taxon>Eurotatoria</taxon>
        <taxon>Bdelloidea</taxon>
        <taxon>Philodinida</taxon>
        <taxon>Philodinidae</taxon>
        <taxon>Rotaria</taxon>
    </lineage>
</organism>
<reference evidence="1" key="1">
    <citation type="submission" date="2021-02" db="EMBL/GenBank/DDBJ databases">
        <authorList>
            <person name="Nowell W R."/>
        </authorList>
    </citation>
    <scope>NUCLEOTIDE SEQUENCE</scope>
</reference>
<comment type="caution">
    <text evidence="1">The sequence shown here is derived from an EMBL/GenBank/DDBJ whole genome shotgun (WGS) entry which is preliminary data.</text>
</comment>
<dbReference type="Proteomes" id="UP000663870">
    <property type="component" value="Unassembled WGS sequence"/>
</dbReference>
<dbReference type="EMBL" id="CAJNOL010001743">
    <property type="protein sequence ID" value="CAF1413135.1"/>
    <property type="molecule type" value="Genomic_DNA"/>
</dbReference>
<proteinExistence type="predicted"/>
<sequence>MNTTNEISKPLLFCLDKSNNSNLKQHLYNFSIRFFNNSKYLIKNILLNKTTEFKPLALILTGDFNSIKEILTNQHCYTIKIFIFCQNFTRQIYEPLMIESKSIDHIIGLFTTLDDLKDALEDILIQSIYNRQLIRFITGNLETYLWYEFLKEISFKIDTDYSKQSIDISIINRQIEYDPLISLYTLRSSIRNLSQRKISDKKIFYGNVIKKNLIEKLQLNINNIISFNSFIHLQGYNRIQDARHQSIQCCSRRYDEVSIIFELESADQPTFKIIRVFHSNHDLNLWIVQLIGTHECIKLSKQFSHIKHTTITLTQWQQPEILFGQILIEMNEIDKAYTYFFHILIKQYDQLNKIYMIANQLWQNDKKYTEAIAYIATEFQQIKSINSSNKNINKDKDELTDIESEIDSTWETPIALQDINKINDLLAPISYQIDQVLTHGNLSKRSRSANQCCSLL</sequence>
<accession>A0A813YJC2</accession>
<dbReference type="EMBL" id="CAJNOH010000120">
    <property type="protein sequence ID" value="CAF0885014.1"/>
    <property type="molecule type" value="Genomic_DNA"/>
</dbReference>
<evidence type="ECO:0000313" key="2">
    <source>
        <dbReference type="EMBL" id="CAF1413135.1"/>
    </source>
</evidence>